<evidence type="ECO:0000256" key="10">
    <source>
        <dbReference type="ARBA" id="ARBA00031356"/>
    </source>
</evidence>
<keyword evidence="4" id="KW-0436">Ligase</keyword>
<keyword evidence="5 11" id="KW-0547">Nucleotide-binding</keyword>
<evidence type="ECO:0000256" key="5">
    <source>
        <dbReference type="ARBA" id="ARBA00022741"/>
    </source>
</evidence>
<name>A8MLI2_ALKOO</name>
<dbReference type="CDD" id="cd01997">
    <property type="entry name" value="GMP_synthase_C"/>
    <property type="match status" value="1"/>
</dbReference>
<evidence type="ECO:0000256" key="1">
    <source>
        <dbReference type="ARBA" id="ARBA00002332"/>
    </source>
</evidence>
<dbReference type="PROSITE" id="PS51553">
    <property type="entry name" value="GMPS_ATP_PPASE"/>
    <property type="match status" value="1"/>
</dbReference>
<organism evidence="13 14">
    <name type="scientific">Alkaliphilus oremlandii (strain OhILAs)</name>
    <name type="common">Clostridium oremlandii (strain OhILAs)</name>
    <dbReference type="NCBI Taxonomy" id="350688"/>
    <lineage>
        <taxon>Bacteria</taxon>
        <taxon>Bacillati</taxon>
        <taxon>Bacillota</taxon>
        <taxon>Clostridia</taxon>
        <taxon>Peptostreptococcales</taxon>
        <taxon>Natronincolaceae</taxon>
        <taxon>Alkaliphilus</taxon>
    </lineage>
</organism>
<dbReference type="InterPro" id="IPR001674">
    <property type="entry name" value="GMP_synth_C"/>
</dbReference>
<protein>
    <recommendedName>
        <fullName evidence="3">GMP synthase (glutamine-hydrolyzing)</fullName>
        <ecNumber evidence="3">6.3.5.2</ecNumber>
    </recommendedName>
    <alternativeName>
        <fullName evidence="10">Glutamine amidotransferase</fullName>
    </alternativeName>
</protein>
<evidence type="ECO:0000259" key="12">
    <source>
        <dbReference type="PROSITE" id="PS51553"/>
    </source>
</evidence>
<dbReference type="UniPathway" id="UPA00189">
    <property type="reaction ID" value="UER00296"/>
</dbReference>
<comment type="function">
    <text evidence="1">Catalyzes the synthesis of GMP from XMP.</text>
</comment>
<keyword evidence="14" id="KW-1185">Reference proteome</keyword>
<dbReference type="AlphaFoldDB" id="A8MLI2"/>
<gene>
    <name evidence="13" type="ordered locus">Clos_0534</name>
</gene>
<reference evidence="14" key="1">
    <citation type="submission" date="2007-10" db="EMBL/GenBank/DDBJ databases">
        <title>Complete genome of Alkaliphilus oremlandii OhILAs.</title>
        <authorList>
            <person name="Copeland A."/>
            <person name="Lucas S."/>
            <person name="Lapidus A."/>
            <person name="Barry K."/>
            <person name="Detter J.C."/>
            <person name="Glavina del Rio T."/>
            <person name="Hammon N."/>
            <person name="Israni S."/>
            <person name="Dalin E."/>
            <person name="Tice H."/>
            <person name="Pitluck S."/>
            <person name="Chain P."/>
            <person name="Malfatti S."/>
            <person name="Shin M."/>
            <person name="Vergez L."/>
            <person name="Schmutz J."/>
            <person name="Larimer F."/>
            <person name="Land M."/>
            <person name="Hauser L."/>
            <person name="Kyrpides N."/>
            <person name="Mikhailova N."/>
            <person name="Stolz J.F."/>
            <person name="Dawson A."/>
            <person name="Fisher E."/>
            <person name="Crable B."/>
            <person name="Perera E."/>
            <person name="Lisak J."/>
            <person name="Ranganathan M."/>
            <person name="Basu P."/>
            <person name="Richardson P."/>
        </authorList>
    </citation>
    <scope>NUCLEOTIDE SEQUENCE [LARGE SCALE GENOMIC DNA]</scope>
    <source>
        <strain evidence="14">OhILAs</strain>
    </source>
</reference>
<dbReference type="InterPro" id="IPR014729">
    <property type="entry name" value="Rossmann-like_a/b/a_fold"/>
</dbReference>
<evidence type="ECO:0000256" key="8">
    <source>
        <dbReference type="ARBA" id="ARBA00022840"/>
    </source>
</evidence>
<evidence type="ECO:0000256" key="2">
    <source>
        <dbReference type="ARBA" id="ARBA00005153"/>
    </source>
</evidence>
<dbReference type="NCBIfam" id="NF000848">
    <property type="entry name" value="PRK00074.1"/>
    <property type="match status" value="1"/>
</dbReference>
<dbReference type="FunFam" id="3.40.50.620:FF:000001">
    <property type="entry name" value="GMP synthase [glutamine-hydrolyzing]"/>
    <property type="match status" value="1"/>
</dbReference>
<evidence type="ECO:0000313" key="14">
    <source>
        <dbReference type="Proteomes" id="UP000000269"/>
    </source>
</evidence>
<dbReference type="Gene3D" id="3.40.50.620">
    <property type="entry name" value="HUPs"/>
    <property type="match status" value="1"/>
</dbReference>
<dbReference type="InterPro" id="IPR022310">
    <property type="entry name" value="NAD/GMP_synthase"/>
</dbReference>
<dbReference type="GO" id="GO:0005829">
    <property type="term" value="C:cytosol"/>
    <property type="evidence" value="ECO:0007669"/>
    <property type="project" value="TreeGrafter"/>
</dbReference>
<dbReference type="InterPro" id="IPR025777">
    <property type="entry name" value="GMPS_ATP_PPase_dom"/>
</dbReference>
<dbReference type="eggNOG" id="COG0519">
    <property type="taxonomic scope" value="Bacteria"/>
</dbReference>
<evidence type="ECO:0000256" key="11">
    <source>
        <dbReference type="PROSITE-ProRule" id="PRU00886"/>
    </source>
</evidence>
<feature type="domain" description="GMPS ATP-PPase" evidence="12">
    <location>
        <begin position="5"/>
        <end position="194"/>
    </location>
</feature>
<dbReference type="SUPFAM" id="SSF52402">
    <property type="entry name" value="Adenine nucleotide alpha hydrolases-like"/>
    <property type="match status" value="1"/>
</dbReference>
<dbReference type="GO" id="GO:0005524">
    <property type="term" value="F:ATP binding"/>
    <property type="evidence" value="ECO:0007669"/>
    <property type="project" value="UniProtKB-UniRule"/>
</dbReference>
<dbReference type="OrthoDB" id="9802219at2"/>
<dbReference type="EC" id="6.3.5.2" evidence="3"/>
<dbReference type="Gene3D" id="3.30.300.10">
    <property type="match status" value="1"/>
</dbReference>
<dbReference type="PANTHER" id="PTHR11922">
    <property type="entry name" value="GMP SYNTHASE-RELATED"/>
    <property type="match status" value="1"/>
</dbReference>
<evidence type="ECO:0000256" key="4">
    <source>
        <dbReference type="ARBA" id="ARBA00022598"/>
    </source>
</evidence>
<keyword evidence="7 11" id="KW-0658">Purine biosynthesis</keyword>
<dbReference type="NCBIfam" id="TIGR00884">
    <property type="entry name" value="guaA_Cterm"/>
    <property type="match status" value="1"/>
</dbReference>
<evidence type="ECO:0000256" key="7">
    <source>
        <dbReference type="ARBA" id="ARBA00022755"/>
    </source>
</evidence>
<feature type="binding site" evidence="11">
    <location>
        <begin position="32"/>
        <end position="38"/>
    </location>
    <ligand>
        <name>ATP</name>
        <dbReference type="ChEBI" id="CHEBI:30616"/>
    </ligand>
</feature>
<comment type="pathway">
    <text evidence="2">Purine metabolism; GMP biosynthesis; GMP from XMP (L-Gln route): step 1/1.</text>
</comment>
<keyword evidence="9" id="KW-0315">Glutamine amidotransferase</keyword>
<dbReference type="EMBL" id="CP000853">
    <property type="protein sequence ID" value="ABW18096.1"/>
    <property type="molecule type" value="Genomic_DNA"/>
</dbReference>
<sequence>MRDGKNIQTYIEQQISEIREKVGNKKAICALSGGVDSTVSAVLVHKAIGDQLTCIFVDHGLMRKNEGDWVEDLFKNQFKMNFIRVNAKERFFGQLAGVEDPEQKRKIIGEQFIRVFEEESKKLGQFDFLVQGTIYSDVIESGKDGNANVKSHHNVGGLPEDVDFQLLEPLRSLYKDEVRMTGEELGLAHELVWRQPFPGPGLGVRVLGEITDEKVNIVREADAIVREEIKNAKLDGEIWQYFAILPNIKSVGVINGERTYVHTIAIRAISSTDAMTADWSKIPHDVLNTMSKRIVNEVEGVNRVVYDITTKPPATVEWE</sequence>
<dbReference type="GO" id="GO:0003921">
    <property type="term" value="F:GMP synthase activity"/>
    <property type="evidence" value="ECO:0007669"/>
    <property type="project" value="InterPro"/>
</dbReference>
<dbReference type="PANTHER" id="PTHR11922:SF2">
    <property type="entry name" value="GMP SYNTHASE [GLUTAMINE-HYDROLYZING]"/>
    <property type="match status" value="1"/>
</dbReference>
<evidence type="ECO:0000256" key="6">
    <source>
        <dbReference type="ARBA" id="ARBA00022749"/>
    </source>
</evidence>
<dbReference type="HOGENOM" id="CLU_014340_0_0_9"/>
<dbReference type="Pfam" id="PF00958">
    <property type="entry name" value="GMP_synt_C"/>
    <property type="match status" value="1"/>
</dbReference>
<evidence type="ECO:0000256" key="3">
    <source>
        <dbReference type="ARBA" id="ARBA00012746"/>
    </source>
</evidence>
<keyword evidence="8 11" id="KW-0067">ATP-binding</keyword>
<proteinExistence type="predicted"/>
<dbReference type="Proteomes" id="UP000000269">
    <property type="component" value="Chromosome"/>
</dbReference>
<keyword evidence="6 11" id="KW-0332">GMP biosynthesis</keyword>
<dbReference type="Pfam" id="PF02540">
    <property type="entry name" value="NAD_synthase"/>
    <property type="match status" value="1"/>
</dbReference>
<dbReference type="KEGG" id="aoe:Clos_0534"/>
<dbReference type="STRING" id="350688.Clos_0534"/>
<accession>A8MLI2</accession>
<evidence type="ECO:0000256" key="9">
    <source>
        <dbReference type="ARBA" id="ARBA00022962"/>
    </source>
</evidence>
<dbReference type="FunFam" id="3.30.300.10:FF:000002">
    <property type="entry name" value="GMP synthase [glutamine-hydrolyzing]"/>
    <property type="match status" value="1"/>
</dbReference>
<evidence type="ECO:0000313" key="13">
    <source>
        <dbReference type="EMBL" id="ABW18096.1"/>
    </source>
</evidence>